<evidence type="ECO:0000313" key="4">
    <source>
        <dbReference type="EMBL" id="QGZ38267.1"/>
    </source>
</evidence>
<evidence type="ECO:0000259" key="3">
    <source>
        <dbReference type="Pfam" id="PF13472"/>
    </source>
</evidence>
<organism evidence="4 5">
    <name type="scientific">Pseudoduganella flava</name>
    <dbReference type="NCBI Taxonomy" id="871742"/>
    <lineage>
        <taxon>Bacteria</taxon>
        <taxon>Pseudomonadati</taxon>
        <taxon>Pseudomonadota</taxon>
        <taxon>Betaproteobacteria</taxon>
        <taxon>Burkholderiales</taxon>
        <taxon>Oxalobacteraceae</taxon>
        <taxon>Telluria group</taxon>
        <taxon>Pseudoduganella</taxon>
    </lineage>
</organism>
<evidence type="ECO:0000256" key="1">
    <source>
        <dbReference type="ARBA" id="ARBA00038184"/>
    </source>
</evidence>
<protein>
    <submittedName>
        <fullName evidence="4">GDSL family lipase</fullName>
    </submittedName>
</protein>
<dbReference type="Pfam" id="PF13472">
    <property type="entry name" value="Lipase_GDSL_2"/>
    <property type="match status" value="1"/>
</dbReference>
<evidence type="ECO:0000256" key="2">
    <source>
        <dbReference type="SAM" id="SignalP"/>
    </source>
</evidence>
<feature type="chain" id="PRO_5045815622" evidence="2">
    <location>
        <begin position="49"/>
        <end position="279"/>
    </location>
</feature>
<proteinExistence type="inferred from homology"/>
<accession>A0ABX6FSB4</accession>
<feature type="signal peptide" evidence="2">
    <location>
        <begin position="1"/>
        <end position="48"/>
    </location>
</feature>
<feature type="domain" description="SGNH hydrolase-type esterase" evidence="3">
    <location>
        <begin position="90"/>
        <end position="265"/>
    </location>
</feature>
<name>A0ABX6FSB4_9BURK</name>
<dbReference type="PANTHER" id="PTHR11852">
    <property type="entry name" value="PLATELET-ACTIVATING FACTOR ACETYLHYDROLASE"/>
    <property type="match status" value="1"/>
</dbReference>
<dbReference type="InterPro" id="IPR013830">
    <property type="entry name" value="SGNH_hydro"/>
</dbReference>
<gene>
    <name evidence="4" type="ORF">GO485_03860</name>
</gene>
<dbReference type="SUPFAM" id="SSF52266">
    <property type="entry name" value="SGNH hydrolase"/>
    <property type="match status" value="1"/>
</dbReference>
<evidence type="ECO:0000313" key="5">
    <source>
        <dbReference type="Proteomes" id="UP000437862"/>
    </source>
</evidence>
<keyword evidence="5" id="KW-1185">Reference proteome</keyword>
<dbReference type="EMBL" id="CP046904">
    <property type="protein sequence ID" value="QGZ38267.1"/>
    <property type="molecule type" value="Genomic_DNA"/>
</dbReference>
<comment type="similarity">
    <text evidence="1">Belongs to the 'GDSL' lipolytic enzyme family. Platelet-activating factor acetylhydrolase IB beta/gamma subunits subfamily.</text>
</comment>
<keyword evidence="2" id="KW-0732">Signal</keyword>
<dbReference type="Gene3D" id="3.40.50.1110">
    <property type="entry name" value="SGNH hydrolase"/>
    <property type="match status" value="1"/>
</dbReference>
<dbReference type="InterPro" id="IPR036514">
    <property type="entry name" value="SGNH_hydro_sf"/>
</dbReference>
<reference evidence="4 5" key="1">
    <citation type="submission" date="2019-12" db="EMBL/GenBank/DDBJ databases">
        <title>Draft Genome Sequences of Six Type Strains of the Genus Massilia.</title>
        <authorList>
            <person name="Miess H."/>
            <person name="Frediansyah A."/>
            <person name="Goeker M."/>
            <person name="Gross H."/>
        </authorList>
    </citation>
    <scope>NUCLEOTIDE SEQUENCE [LARGE SCALE GENOMIC DNA]</scope>
    <source>
        <strain evidence="4 5">DSM 26639</strain>
    </source>
</reference>
<dbReference type="PANTHER" id="PTHR11852:SF0">
    <property type="entry name" value="PLATELET-ACTIVATING FACTOR ACETYLHYDROLASE IB SUBUNIT BETA HOMOLOG"/>
    <property type="match status" value="1"/>
</dbReference>
<sequence length="279" mass="30881">MPATPRRRMGRRRAPPFDKGDFRMTANVLRRLLLALFVFCLASSQAFAQATPAPRQDASQPFPKQDDGKFLKKHEANLARARSGPVGLLFLGDSITDNWRKAPHIWDAYYGKYQPANFGIGGDRTQHVIWRIEHGELDGIAPKVTVLMLGTNNSLDYSAAEIAAADRKIVGMIRAKLPQTKVLLLGVFPRGPRDRNGGPVTPALVAEAETRQATIAALNAELARLDDGKTVRYLDISKVFLGQDGKIPYPIMPDQLHPNAAGYQLWADAMQPLLEEMMK</sequence>
<dbReference type="Proteomes" id="UP000437862">
    <property type="component" value="Chromosome"/>
</dbReference>